<keyword evidence="7" id="KW-0560">Oxidoreductase</keyword>
<evidence type="ECO:0000256" key="5">
    <source>
        <dbReference type="ARBA" id="ARBA00022982"/>
    </source>
</evidence>
<organism evidence="13 14">
    <name type="scientific">Sinobaca qinghaiensis</name>
    <dbReference type="NCBI Taxonomy" id="342944"/>
    <lineage>
        <taxon>Bacteria</taxon>
        <taxon>Bacillati</taxon>
        <taxon>Bacillota</taxon>
        <taxon>Bacilli</taxon>
        <taxon>Bacillales</taxon>
        <taxon>Sporolactobacillaceae</taxon>
        <taxon>Sinobaca</taxon>
    </lineage>
</organism>
<proteinExistence type="inferred from homology"/>
<name>A0A419V916_9BACL</name>
<evidence type="ECO:0000256" key="9">
    <source>
        <dbReference type="ARBA" id="ARBA00023157"/>
    </source>
</evidence>
<dbReference type="GO" id="GO:0006457">
    <property type="term" value="P:protein folding"/>
    <property type="evidence" value="ECO:0007669"/>
    <property type="project" value="InterPro"/>
</dbReference>
<dbReference type="OrthoDB" id="158402at2"/>
<feature type="transmembrane region" description="Helical" evidence="12">
    <location>
        <begin position="61"/>
        <end position="79"/>
    </location>
</feature>
<keyword evidence="8 12" id="KW-0472">Membrane</keyword>
<dbReference type="PIRSF" id="PIRSF036659">
    <property type="entry name" value="BdbC"/>
    <property type="match status" value="1"/>
</dbReference>
<dbReference type="PANTHER" id="PTHR43469">
    <property type="entry name" value="DISULFIDE FORMATION PROTEIN-RELATED"/>
    <property type="match status" value="1"/>
</dbReference>
<dbReference type="InterPro" id="IPR023380">
    <property type="entry name" value="DsbB-like_sf"/>
</dbReference>
<reference evidence="13 14" key="1">
    <citation type="submission" date="2018-09" db="EMBL/GenBank/DDBJ databases">
        <title>Genomic Encyclopedia of Archaeal and Bacterial Type Strains, Phase II (KMG-II): from individual species to whole genera.</title>
        <authorList>
            <person name="Goeker M."/>
        </authorList>
    </citation>
    <scope>NUCLEOTIDE SEQUENCE [LARGE SCALE GENOMIC DNA]</scope>
    <source>
        <strain evidence="13 14">DSM 17008</strain>
    </source>
</reference>
<comment type="subcellular location">
    <subcellularLocation>
        <location evidence="1">Membrane</location>
        <topology evidence="1">Multi-pass membrane protein</topology>
    </subcellularLocation>
</comment>
<keyword evidence="4 12" id="KW-0812">Transmembrane</keyword>
<feature type="transmembrane region" description="Helical" evidence="12">
    <location>
        <begin position="105"/>
        <end position="128"/>
    </location>
</feature>
<keyword evidence="6 12" id="KW-1133">Transmembrane helix</keyword>
<gene>
    <name evidence="13" type="ORF">ATL39_0814</name>
</gene>
<dbReference type="EMBL" id="RAPK01000006">
    <property type="protein sequence ID" value="RKD76594.1"/>
    <property type="molecule type" value="Genomic_DNA"/>
</dbReference>
<keyword evidence="10" id="KW-0143">Chaperone</keyword>
<dbReference type="AlphaFoldDB" id="A0A419V916"/>
<dbReference type="SUPFAM" id="SSF158442">
    <property type="entry name" value="DsbB-like"/>
    <property type="match status" value="1"/>
</dbReference>
<dbReference type="NCBIfam" id="NF002849">
    <property type="entry name" value="PRK03113.1"/>
    <property type="match status" value="1"/>
</dbReference>
<dbReference type="PANTHER" id="PTHR43469:SF1">
    <property type="entry name" value="SPBETA PROPHAGE-DERIVED DISULFIDE BOND FORMATION PROTEIN B"/>
    <property type="match status" value="1"/>
</dbReference>
<evidence type="ECO:0000256" key="10">
    <source>
        <dbReference type="ARBA" id="ARBA00023186"/>
    </source>
</evidence>
<accession>A0A419V916</accession>
<keyword evidence="5" id="KW-0249">Electron transport</keyword>
<feature type="transmembrane region" description="Helical" evidence="12">
    <location>
        <begin position="5"/>
        <end position="23"/>
    </location>
</feature>
<evidence type="ECO:0000256" key="2">
    <source>
        <dbReference type="ARBA" id="ARBA00007602"/>
    </source>
</evidence>
<evidence type="ECO:0000256" key="6">
    <source>
        <dbReference type="ARBA" id="ARBA00022989"/>
    </source>
</evidence>
<evidence type="ECO:0000256" key="11">
    <source>
        <dbReference type="ARBA" id="ARBA00023284"/>
    </source>
</evidence>
<evidence type="ECO:0000313" key="13">
    <source>
        <dbReference type="EMBL" id="RKD76594.1"/>
    </source>
</evidence>
<dbReference type="Gene3D" id="1.20.1550.10">
    <property type="entry name" value="DsbB-like"/>
    <property type="match status" value="1"/>
</dbReference>
<evidence type="ECO:0000256" key="4">
    <source>
        <dbReference type="ARBA" id="ARBA00022692"/>
    </source>
</evidence>
<dbReference type="GO" id="GO:0016020">
    <property type="term" value="C:membrane"/>
    <property type="evidence" value="ECO:0007669"/>
    <property type="project" value="UniProtKB-SubCell"/>
</dbReference>
<dbReference type="GO" id="GO:0015035">
    <property type="term" value="F:protein-disulfide reductase activity"/>
    <property type="evidence" value="ECO:0007669"/>
    <property type="project" value="InterPro"/>
</dbReference>
<evidence type="ECO:0000256" key="8">
    <source>
        <dbReference type="ARBA" id="ARBA00023136"/>
    </source>
</evidence>
<evidence type="ECO:0000256" key="7">
    <source>
        <dbReference type="ARBA" id="ARBA00023002"/>
    </source>
</evidence>
<comment type="caution">
    <text evidence="13">The sequence shown here is derived from an EMBL/GenBank/DDBJ whole genome shotgun (WGS) entry which is preliminary data.</text>
</comment>
<dbReference type="InterPro" id="IPR012187">
    <property type="entry name" value="Disulphide_bond_form_BdbC"/>
</dbReference>
<sequence length="131" mass="14478">MSKGILLAWIVSISAVLGSLYFSEVRGFVPCEWCWYQRILMYPLPVLLGIGLFREDRAVKIYALPFAVLGIAASLFHYAQQKIPYFASLTSCSDGVPCSGEYINMLGFITIPLLAFTAFSIITAALLLSKK</sequence>
<keyword evidence="11" id="KW-0676">Redox-active center</keyword>
<dbReference type="Pfam" id="PF02600">
    <property type="entry name" value="DsbB"/>
    <property type="match status" value="1"/>
</dbReference>
<evidence type="ECO:0000256" key="3">
    <source>
        <dbReference type="ARBA" id="ARBA00022448"/>
    </source>
</evidence>
<keyword evidence="9" id="KW-1015">Disulfide bond</keyword>
<dbReference type="InterPro" id="IPR003752">
    <property type="entry name" value="DiS_bond_form_DsbB/BdbC"/>
</dbReference>
<comment type="similarity">
    <text evidence="2">Belongs to the DsbB family. BdbC subfamily.</text>
</comment>
<dbReference type="Proteomes" id="UP000285120">
    <property type="component" value="Unassembled WGS sequence"/>
</dbReference>
<keyword evidence="3" id="KW-0813">Transport</keyword>
<dbReference type="RefSeq" id="WP_120191981.1">
    <property type="nucleotide sequence ID" value="NZ_RAPK01000006.1"/>
</dbReference>
<evidence type="ECO:0000256" key="12">
    <source>
        <dbReference type="SAM" id="Phobius"/>
    </source>
</evidence>
<protein>
    <submittedName>
        <fullName evidence="13">Disulfide bond formation protein DsbB</fullName>
    </submittedName>
</protein>
<evidence type="ECO:0000256" key="1">
    <source>
        <dbReference type="ARBA" id="ARBA00004141"/>
    </source>
</evidence>
<evidence type="ECO:0000313" key="14">
    <source>
        <dbReference type="Proteomes" id="UP000285120"/>
    </source>
</evidence>
<feature type="transmembrane region" description="Helical" evidence="12">
    <location>
        <begin position="35"/>
        <end position="54"/>
    </location>
</feature>
<keyword evidence="14" id="KW-1185">Reference proteome</keyword>